<evidence type="ECO:0000313" key="1">
    <source>
        <dbReference type="EMBL" id="AMM53906.1"/>
    </source>
</evidence>
<dbReference type="OrthoDB" id="84888at2157"/>
<reference evidence="3" key="1">
    <citation type="submission" date="2015-02" db="EMBL/GenBank/DDBJ databases">
        <title>Pyrococcus kukulkanii sp. nov., a novel hyperthermophilic archaeon isolated from a deep-sea hydrothermal vent at the Guaymas Basin.</title>
        <authorList>
            <person name="Oger P.M."/>
            <person name="Callac N."/>
            <person name="Jebbar M."/>
            <person name="Godfroy A."/>
        </authorList>
    </citation>
    <scope>NUCLEOTIDE SEQUENCE [LARGE SCALE GENOMIC DNA]</scope>
    <source>
        <strain evidence="3">NCB100</strain>
    </source>
</reference>
<dbReference type="KEGG" id="pyc:TQ32_04985"/>
<dbReference type="Proteomes" id="UP001571980">
    <property type="component" value="Unassembled WGS sequence"/>
</dbReference>
<gene>
    <name evidence="2" type="ORF">P8X34_06020</name>
    <name evidence="1" type="ORF">TQ32_04985</name>
</gene>
<dbReference type="GeneID" id="28491166"/>
<dbReference type="RefSeq" id="WP_068321802.1">
    <property type="nucleotide sequence ID" value="NZ_CP010835.1"/>
</dbReference>
<name>A0A127BB75_9EURY</name>
<proteinExistence type="predicted"/>
<protein>
    <submittedName>
        <fullName evidence="1">Uncharacterized protein</fullName>
    </submittedName>
</protein>
<dbReference type="EMBL" id="CP010835">
    <property type="protein sequence ID" value="AMM53906.1"/>
    <property type="molecule type" value="Genomic_DNA"/>
</dbReference>
<organism evidence="1 3">
    <name type="scientific">Pyrococcus kukulkanii</name>
    <dbReference type="NCBI Taxonomy" id="1609559"/>
    <lineage>
        <taxon>Archaea</taxon>
        <taxon>Methanobacteriati</taxon>
        <taxon>Methanobacteriota</taxon>
        <taxon>Thermococci</taxon>
        <taxon>Thermococcales</taxon>
        <taxon>Thermococcaceae</taxon>
        <taxon>Pyrococcus</taxon>
    </lineage>
</organism>
<evidence type="ECO:0000313" key="3">
    <source>
        <dbReference type="Proteomes" id="UP000070587"/>
    </source>
</evidence>
<dbReference type="PATRIC" id="fig|1609559.3.peg.1035"/>
<accession>A0A127BB75</accession>
<dbReference type="Proteomes" id="UP000070587">
    <property type="component" value="Chromosome"/>
</dbReference>
<dbReference type="STRING" id="1609559.TQ32_04985"/>
<reference evidence="2 4" key="3">
    <citation type="submission" date="2023-03" db="EMBL/GenBank/DDBJ databases">
        <title>Speciation in Pyrococcus: adaptation to high temperature as a mechanism.</title>
        <authorList>
            <person name="Gu J."/>
        </authorList>
    </citation>
    <scope>NUCLEOTIDE SEQUENCE [LARGE SCALE GENOMIC DNA]</scope>
    <source>
        <strain evidence="2 4">LMOA34</strain>
    </source>
</reference>
<reference evidence="1 3" key="2">
    <citation type="journal article" date="2016" name="Int. J. Syst. Evol. Microbiol.">
        <title>Pyrococcus kukulkanii sp. nov., a hyperthermophilic, piezophilic archaeon isolated from a deep-sea hydrothermal vent.</title>
        <authorList>
            <person name="Callac N."/>
            <person name="Oger P."/>
            <person name="Lesongeur F."/>
            <person name="Rattray J.E."/>
            <person name="Vannier P."/>
            <person name="Michoud G."/>
            <person name="Beauverger M."/>
            <person name="Gayet N."/>
            <person name="Rouxel O."/>
            <person name="Jebbar M."/>
            <person name="Godfroy A."/>
        </authorList>
    </citation>
    <scope>NUCLEOTIDE SEQUENCE [LARGE SCALE GENOMIC DNA]</scope>
    <source>
        <strain evidence="1 3">NCB100</strain>
    </source>
</reference>
<dbReference type="AlphaFoldDB" id="A0A127BB75"/>
<dbReference type="EMBL" id="JARRIG010000003">
    <property type="protein sequence ID" value="MFA4804296.1"/>
    <property type="molecule type" value="Genomic_DNA"/>
</dbReference>
<evidence type="ECO:0000313" key="4">
    <source>
        <dbReference type="Proteomes" id="UP001571980"/>
    </source>
</evidence>
<evidence type="ECO:0000313" key="2">
    <source>
        <dbReference type="EMBL" id="MFA4804296.1"/>
    </source>
</evidence>
<sequence length="167" mass="19537">MRGSVSKVVSFVDEEEFIEEMQAIFDVFSELSQRYGGGNVIEGVILWDTVGIRDNDDVKVFRVGEFQFIKGTLNLPVEKIFTLERFFDELESKWDEISVEDIKYFVDLMNEALGEERVYYDAYDLGLKRGEAYLVINLRALQYLDHVIDVDDRDAFEWALNTLMKYI</sequence>
<keyword evidence="4" id="KW-1185">Reference proteome</keyword>